<evidence type="ECO:0000313" key="3">
    <source>
        <dbReference type="EMBL" id="TNV80005.1"/>
    </source>
</evidence>
<feature type="coiled-coil region" evidence="1">
    <location>
        <begin position="280"/>
        <end position="323"/>
    </location>
</feature>
<dbReference type="SMART" id="SM00584">
    <property type="entry name" value="TLDc"/>
    <property type="match status" value="1"/>
</dbReference>
<dbReference type="PROSITE" id="PS51886">
    <property type="entry name" value="TLDC"/>
    <property type="match status" value="1"/>
</dbReference>
<evidence type="ECO:0000256" key="1">
    <source>
        <dbReference type="SAM" id="Coils"/>
    </source>
</evidence>
<comment type="caution">
    <text evidence="3">The sequence shown here is derived from an EMBL/GenBank/DDBJ whole genome shotgun (WGS) entry which is preliminary data.</text>
</comment>
<feature type="domain" description="TLDc" evidence="2">
    <location>
        <begin position="358"/>
        <end position="525"/>
    </location>
</feature>
<reference evidence="3" key="1">
    <citation type="submission" date="2019-06" db="EMBL/GenBank/DDBJ databases">
        <authorList>
            <person name="Zheng W."/>
        </authorList>
    </citation>
    <scope>NUCLEOTIDE SEQUENCE</scope>
    <source>
        <strain evidence="3">QDHG01</strain>
    </source>
</reference>
<protein>
    <recommendedName>
        <fullName evidence="2">TLDc domain-containing protein</fullName>
    </recommendedName>
</protein>
<gene>
    <name evidence="3" type="ORF">FGO68_gene17435</name>
</gene>
<evidence type="ECO:0000259" key="2">
    <source>
        <dbReference type="PROSITE" id="PS51886"/>
    </source>
</evidence>
<evidence type="ECO:0000313" key="4">
    <source>
        <dbReference type="Proteomes" id="UP000785679"/>
    </source>
</evidence>
<dbReference type="InterPro" id="IPR006571">
    <property type="entry name" value="TLDc_dom"/>
</dbReference>
<keyword evidence="1" id="KW-0175">Coiled coil</keyword>
<proteinExistence type="predicted"/>
<sequence length="525" mass="61329">MEMQPQSQTPSSFSGTGGLTLMMQQQQQSLEPCNCGRGEKVMFQCDEQTCKYYQTQKLYCPFCMVPERHPHIPVLIAMVNKNVIDEWDRVRKEIDEFDKKVDEEMSIHERLVELLDGYVTNPNNTFRFSLDRIETLKVDFENFYIDKIVKSVSSGEYFRVQQFKPEIQSFKQRVAELENFKNINPSLLWEYYKEVFENVSQEQAYKTLSHKENETMLKFKLNKMRITLQERLQDKAVYISDNFMREKNCTIVQAVREFYQSFQSLEGNHYNVNPKDVLIVERYRNEIDSMRDNFVHYELQVKINKLEKQEIKSRVKILDLEEKYIQIINILKKQSEEQKHCANQIDVSLKKQFLNSLIINDEEKSKIIRAYFEQAGLALDQSQLLYRGSLHTFSGPAFHKLCDNKPKTLTIVQSTDGKIVGGFSTQTWNHCDQNYKSDPHAWLFNLESPSIFKVQPGKESYAVYAASQQGPCFGGGCDLFIGDNCDNNSNSKVAAHSYDYRGNGNLFLKQEQENFIVAEIEVFQV</sequence>
<dbReference type="OrthoDB" id="25620at2759"/>
<accession>A0A8J8NTK7</accession>
<dbReference type="AlphaFoldDB" id="A0A8J8NTK7"/>
<dbReference type="Pfam" id="PF07534">
    <property type="entry name" value="TLD"/>
    <property type="match status" value="1"/>
</dbReference>
<dbReference type="Proteomes" id="UP000785679">
    <property type="component" value="Unassembled WGS sequence"/>
</dbReference>
<dbReference type="EMBL" id="RRYP01008111">
    <property type="protein sequence ID" value="TNV80005.1"/>
    <property type="molecule type" value="Genomic_DNA"/>
</dbReference>
<name>A0A8J8NTK7_HALGN</name>
<keyword evidence="4" id="KW-1185">Reference proteome</keyword>
<organism evidence="3 4">
    <name type="scientific">Halteria grandinella</name>
    <dbReference type="NCBI Taxonomy" id="5974"/>
    <lineage>
        <taxon>Eukaryota</taxon>
        <taxon>Sar</taxon>
        <taxon>Alveolata</taxon>
        <taxon>Ciliophora</taxon>
        <taxon>Intramacronucleata</taxon>
        <taxon>Spirotrichea</taxon>
        <taxon>Stichotrichia</taxon>
        <taxon>Sporadotrichida</taxon>
        <taxon>Halteriidae</taxon>
        <taxon>Halteria</taxon>
    </lineage>
</organism>